<dbReference type="GO" id="GO:0000150">
    <property type="term" value="F:DNA strand exchange activity"/>
    <property type="evidence" value="ECO:0007669"/>
    <property type="project" value="InterPro"/>
</dbReference>
<evidence type="ECO:0000313" key="4">
    <source>
        <dbReference type="Proteomes" id="UP000245412"/>
    </source>
</evidence>
<sequence length="314" mass="36274">MDSEEYYIYLRKSRTDREAEMHGEGETLARHERILMELARSMNLNITKVFREIVSGETISARPEMQKLLSCAEEGRCAGVLVMEIERLARGNTKDQGIVAEAFHYGKVKVITPLKTYNPDDEFDEEYFEFGLFMSRREYKTINRRLQRGRTAAASEGRYIAAGAPYGYRKVKIPNDKGYTLEIIPEQADTVRLIFQLYTEGCRLPDGTQKHMGMQKICRYLDSCHIRPPRGAQWSRSTVKDILHNITYTGKVPWQRRICDKRYVNGHLTEHRCRCRSPLISDGLHPPIISEEMFALAARIMEQNAPRKLPAPKP</sequence>
<dbReference type="AlphaFoldDB" id="A0AB73T6C9"/>
<evidence type="ECO:0000259" key="1">
    <source>
        <dbReference type="PROSITE" id="PS51736"/>
    </source>
</evidence>
<name>A0AB73T6C9_9FIRM</name>
<protein>
    <submittedName>
        <fullName evidence="3">DNA invertase Pin-like site-specific DNA recombinase</fullName>
    </submittedName>
</protein>
<keyword evidence="4" id="KW-1185">Reference proteome</keyword>
<accession>A0AB73T6C9</accession>
<dbReference type="Gene3D" id="3.90.1750.20">
    <property type="entry name" value="Putative Large Serine Recombinase, Chain B, Domain 2"/>
    <property type="match status" value="1"/>
</dbReference>
<dbReference type="InterPro" id="IPR038109">
    <property type="entry name" value="DNA_bind_recomb_sf"/>
</dbReference>
<dbReference type="PANTHER" id="PTHR30461:SF23">
    <property type="entry name" value="DNA RECOMBINASE-RELATED"/>
    <property type="match status" value="1"/>
</dbReference>
<dbReference type="InterPro" id="IPR036162">
    <property type="entry name" value="Resolvase-like_N_sf"/>
</dbReference>
<comment type="caution">
    <text evidence="3">The sequence shown here is derived from an EMBL/GenBank/DDBJ whole genome shotgun (WGS) entry which is preliminary data.</text>
</comment>
<evidence type="ECO:0000259" key="2">
    <source>
        <dbReference type="PROSITE" id="PS51737"/>
    </source>
</evidence>
<dbReference type="InterPro" id="IPR006119">
    <property type="entry name" value="Resolv_N"/>
</dbReference>
<dbReference type="Gene3D" id="3.40.50.1390">
    <property type="entry name" value="Resolvase, N-terminal catalytic domain"/>
    <property type="match status" value="1"/>
</dbReference>
<dbReference type="Proteomes" id="UP000245412">
    <property type="component" value="Unassembled WGS sequence"/>
</dbReference>
<dbReference type="Pfam" id="PF00239">
    <property type="entry name" value="Resolvase"/>
    <property type="match status" value="1"/>
</dbReference>
<dbReference type="CDD" id="cd00338">
    <property type="entry name" value="Ser_Recombinase"/>
    <property type="match status" value="1"/>
</dbReference>
<reference evidence="3 4" key="1">
    <citation type="submission" date="2018-05" db="EMBL/GenBank/DDBJ databases">
        <authorList>
            <person name="Goeker M."/>
            <person name="Huntemann M."/>
            <person name="Clum A."/>
            <person name="Pillay M."/>
            <person name="Palaniappan K."/>
            <person name="Varghese N."/>
            <person name="Mikhailova N."/>
            <person name="Stamatis D."/>
            <person name="Reddy T."/>
            <person name="Daum C."/>
            <person name="Shapiro N."/>
            <person name="Ivanova N."/>
            <person name="Kyrpides N."/>
            <person name="Woyke T."/>
        </authorList>
    </citation>
    <scope>NUCLEOTIDE SEQUENCE [LARGE SCALE GENOMIC DNA]</scope>
    <source>
        <strain evidence="3 4">DSM 26524</strain>
    </source>
</reference>
<dbReference type="EMBL" id="QGGY01000004">
    <property type="protein sequence ID" value="PWJ76839.1"/>
    <property type="molecule type" value="Genomic_DNA"/>
</dbReference>
<dbReference type="PROSITE" id="PS51736">
    <property type="entry name" value="RECOMBINASES_3"/>
    <property type="match status" value="1"/>
</dbReference>
<dbReference type="InterPro" id="IPR011109">
    <property type="entry name" value="DNA_bind_recombinase_dom"/>
</dbReference>
<organism evidence="3 4">
    <name type="scientific">Murimonas intestini</name>
    <dbReference type="NCBI Taxonomy" id="1337051"/>
    <lineage>
        <taxon>Bacteria</taxon>
        <taxon>Bacillati</taxon>
        <taxon>Bacillota</taxon>
        <taxon>Clostridia</taxon>
        <taxon>Lachnospirales</taxon>
        <taxon>Lachnospiraceae</taxon>
        <taxon>Murimonas</taxon>
    </lineage>
</organism>
<dbReference type="InterPro" id="IPR050639">
    <property type="entry name" value="SSR_resolvase"/>
</dbReference>
<dbReference type="SMART" id="SM00857">
    <property type="entry name" value="Resolvase"/>
    <property type="match status" value="1"/>
</dbReference>
<dbReference type="RefSeq" id="WP_109625972.1">
    <property type="nucleotide sequence ID" value="NZ_JANKBI010000023.1"/>
</dbReference>
<feature type="domain" description="Resolvase/invertase-type recombinase catalytic" evidence="1">
    <location>
        <begin position="5"/>
        <end position="157"/>
    </location>
</feature>
<dbReference type="PANTHER" id="PTHR30461">
    <property type="entry name" value="DNA-INVERTASE FROM LAMBDOID PROPHAGE"/>
    <property type="match status" value="1"/>
</dbReference>
<feature type="domain" description="Recombinase" evidence="2">
    <location>
        <begin position="165"/>
        <end position="307"/>
    </location>
</feature>
<dbReference type="SUPFAM" id="SSF53041">
    <property type="entry name" value="Resolvase-like"/>
    <property type="match status" value="1"/>
</dbReference>
<gene>
    <name evidence="3" type="ORF">C7383_104288</name>
</gene>
<dbReference type="Pfam" id="PF07508">
    <property type="entry name" value="Recombinase"/>
    <property type="match status" value="1"/>
</dbReference>
<dbReference type="PROSITE" id="PS51737">
    <property type="entry name" value="RECOMBINASE_DNA_BIND"/>
    <property type="match status" value="1"/>
</dbReference>
<evidence type="ECO:0000313" key="3">
    <source>
        <dbReference type="EMBL" id="PWJ76839.1"/>
    </source>
</evidence>
<dbReference type="GO" id="GO:0003677">
    <property type="term" value="F:DNA binding"/>
    <property type="evidence" value="ECO:0007669"/>
    <property type="project" value="InterPro"/>
</dbReference>
<proteinExistence type="predicted"/>